<gene>
    <name evidence="21" type="primary">nad2</name>
</gene>
<dbReference type="AlphaFoldDB" id="B3DFG8"/>
<evidence type="ECO:0000256" key="2">
    <source>
        <dbReference type="ARBA" id="ARBA00007012"/>
    </source>
</evidence>
<sequence length="308" mass="33934">MSSSSFIFTLLIGLGPILSMSSSSWFFCWVGLEISFIGFIPMLFSSENMNVNKEAAMKYFCIQALASAVLLVSGMSIYYYDAENFLMGIIFLFSLCLKLGVVPGHFWVPTVSLGTGWFGCFLMLGPMKLVPFQVLVLFCEKTPIYTPMVLVLGGLSAMAGAFLGNNQTTVRGMMGASSVAHSGWLLLASTYGSLWAYMVTYIFLLGFTLSFFMQKENLSASFCLLTLSGVPPFIMFLMKLLVLLNLSWLNGSSIIFVVLPILGTVLSLFFYLSFTYAYYLQSKAGSSGMNLPFWGVNFMSVLAVMMLI</sequence>
<evidence type="ECO:0000256" key="5">
    <source>
        <dbReference type="ARBA" id="ARBA00022448"/>
    </source>
</evidence>
<evidence type="ECO:0000256" key="4">
    <source>
        <dbReference type="ARBA" id="ARBA00021008"/>
    </source>
</evidence>
<evidence type="ECO:0000256" key="16">
    <source>
        <dbReference type="ARBA" id="ARBA00031028"/>
    </source>
</evidence>
<evidence type="ECO:0000256" key="1">
    <source>
        <dbReference type="ARBA" id="ARBA00004448"/>
    </source>
</evidence>
<evidence type="ECO:0000256" key="12">
    <source>
        <dbReference type="ARBA" id="ARBA00023027"/>
    </source>
</evidence>
<keyword evidence="5" id="KW-0813">Transport</keyword>
<feature type="transmembrane region" description="Helical" evidence="18">
    <location>
        <begin position="59"/>
        <end position="79"/>
    </location>
</feature>
<evidence type="ECO:0000256" key="6">
    <source>
        <dbReference type="ARBA" id="ARBA00022660"/>
    </source>
</evidence>
<dbReference type="Pfam" id="PF00361">
    <property type="entry name" value="Proton_antipo_M"/>
    <property type="match status" value="1"/>
</dbReference>
<dbReference type="GO" id="GO:0005743">
    <property type="term" value="C:mitochondrial inner membrane"/>
    <property type="evidence" value="ECO:0007669"/>
    <property type="project" value="UniProtKB-SubCell"/>
</dbReference>
<feature type="transmembrane region" description="Helical" evidence="18">
    <location>
        <begin position="218"/>
        <end position="242"/>
    </location>
</feature>
<geneLocation type="mitochondrion" evidence="21"/>
<dbReference type="PANTHER" id="PTHR46552">
    <property type="entry name" value="NADH-UBIQUINONE OXIDOREDUCTASE CHAIN 2"/>
    <property type="match status" value="1"/>
</dbReference>
<keyword evidence="9" id="KW-1278">Translocase</keyword>
<evidence type="ECO:0000259" key="20">
    <source>
        <dbReference type="Pfam" id="PF00361"/>
    </source>
</evidence>
<evidence type="ECO:0000256" key="9">
    <source>
        <dbReference type="ARBA" id="ARBA00022967"/>
    </source>
</evidence>
<evidence type="ECO:0000256" key="15">
    <source>
        <dbReference type="ARBA" id="ARBA00023136"/>
    </source>
</evidence>
<reference evidence="21" key="2">
    <citation type="journal article" date="2004" name="Mol. Phylogenet. Evol.">
        <title>Phylogenetic relationships among Opisthobranchia (Mollusca: Gastropoda) based on mitochondrial cox 1, trnV, and rrnL genes.</title>
        <authorList>
            <person name="Grande C."/>
            <person name="Templado J."/>
            <person name="Cervera J.L."/>
            <person name="Zardoya R."/>
        </authorList>
    </citation>
    <scope>NUCLEOTIDE SEQUENCE</scope>
</reference>
<evidence type="ECO:0000256" key="3">
    <source>
        <dbReference type="ARBA" id="ARBA00012944"/>
    </source>
</evidence>
<reference evidence="21" key="3">
    <citation type="journal article" date="2008" name="BMC Evol. Biol.">
        <title>Evolution of gastropod mitochondrial genome arrangements.</title>
        <authorList>
            <person name="Grande C."/>
            <person name="Templado J."/>
            <person name="Zardoya R."/>
        </authorList>
    </citation>
    <scope>NUCLEOTIDE SEQUENCE</scope>
</reference>
<reference evidence="21" key="1">
    <citation type="journal article" date="2004" name="Mol. Biol. Evol.">
        <title>Molecular phylogeny of euthyneura (mollusca: gastropoda).</title>
        <authorList>
            <person name="Grande C."/>
            <person name="Templado J."/>
            <person name="Cervera J.L."/>
            <person name="Zardoya R."/>
        </authorList>
    </citation>
    <scope>NUCLEOTIDE SEQUENCE</scope>
</reference>
<keyword evidence="6" id="KW-0679">Respiratory chain</keyword>
<keyword evidence="15 18" id="KW-0472">Membrane</keyword>
<evidence type="ECO:0000256" key="17">
    <source>
        <dbReference type="ARBA" id="ARBA00049551"/>
    </source>
</evidence>
<feature type="transmembrane region" description="Helical" evidence="18">
    <location>
        <begin position="291"/>
        <end position="307"/>
    </location>
</feature>
<comment type="subcellular location">
    <subcellularLocation>
        <location evidence="1">Mitochondrion inner membrane</location>
        <topology evidence="1">Multi-pass membrane protein</topology>
    </subcellularLocation>
</comment>
<evidence type="ECO:0000256" key="11">
    <source>
        <dbReference type="ARBA" id="ARBA00022989"/>
    </source>
</evidence>
<feature type="transmembrane region" description="Helical" evidence="18">
    <location>
        <begin position="184"/>
        <end position="212"/>
    </location>
</feature>
<keyword evidence="14 21" id="KW-0496">Mitochondrion</keyword>
<feature type="transmembrane region" description="Helical" evidence="18">
    <location>
        <begin position="29"/>
        <end position="47"/>
    </location>
</feature>
<keyword evidence="7 18" id="KW-0812">Transmembrane</keyword>
<evidence type="ECO:0000313" key="21">
    <source>
        <dbReference type="EMBL" id="ACE62855.1"/>
    </source>
</evidence>
<keyword evidence="13" id="KW-0830">Ubiquinone</keyword>
<dbReference type="EMBL" id="AY345054">
    <property type="protein sequence ID" value="ACE62855.1"/>
    <property type="molecule type" value="Genomic_DNA"/>
</dbReference>
<keyword evidence="10" id="KW-0249">Electron transport</keyword>
<evidence type="ECO:0000256" key="8">
    <source>
        <dbReference type="ARBA" id="ARBA00022792"/>
    </source>
</evidence>
<evidence type="ECO:0000256" key="14">
    <source>
        <dbReference type="ARBA" id="ARBA00023128"/>
    </source>
</evidence>
<comment type="similarity">
    <text evidence="2">Belongs to the complex I subunit 2 family.</text>
</comment>
<dbReference type="PANTHER" id="PTHR46552:SF1">
    <property type="entry name" value="NADH-UBIQUINONE OXIDOREDUCTASE CHAIN 2"/>
    <property type="match status" value="1"/>
</dbReference>
<dbReference type="InterPro" id="IPR050175">
    <property type="entry name" value="Complex_I_Subunit_2"/>
</dbReference>
<feature type="signal peptide" evidence="19">
    <location>
        <begin position="1"/>
        <end position="19"/>
    </location>
</feature>
<organism evidence="21">
    <name type="scientific">Pyramidella dolabrata</name>
    <name type="common">giant Atlantic pyram</name>
    <dbReference type="NCBI Taxonomy" id="252582"/>
    <lineage>
        <taxon>Eukaryota</taxon>
        <taxon>Metazoa</taxon>
        <taxon>Spiralia</taxon>
        <taxon>Lophotrochozoa</taxon>
        <taxon>Mollusca</taxon>
        <taxon>Gastropoda</taxon>
        <taxon>Heterobranchia</taxon>
        <taxon>Euthyneura</taxon>
        <taxon>Panpulmonata</taxon>
        <taxon>Pyramidelloidea</taxon>
        <taxon>Pyramidellidae</taxon>
        <taxon>Pyramidella</taxon>
    </lineage>
</organism>
<feature type="transmembrane region" description="Helical" evidence="18">
    <location>
        <begin position="144"/>
        <end position="163"/>
    </location>
</feature>
<comment type="catalytic activity">
    <reaction evidence="17">
        <text>a ubiquinone + NADH + 5 H(+)(in) = a ubiquinol + NAD(+) + 4 H(+)(out)</text>
        <dbReference type="Rhea" id="RHEA:29091"/>
        <dbReference type="Rhea" id="RHEA-COMP:9565"/>
        <dbReference type="Rhea" id="RHEA-COMP:9566"/>
        <dbReference type="ChEBI" id="CHEBI:15378"/>
        <dbReference type="ChEBI" id="CHEBI:16389"/>
        <dbReference type="ChEBI" id="CHEBI:17976"/>
        <dbReference type="ChEBI" id="CHEBI:57540"/>
        <dbReference type="ChEBI" id="CHEBI:57945"/>
        <dbReference type="EC" id="7.1.1.2"/>
    </reaction>
</comment>
<evidence type="ECO:0000256" key="18">
    <source>
        <dbReference type="SAM" id="Phobius"/>
    </source>
</evidence>
<name>B3DFG8_9GAST</name>
<dbReference type="InterPro" id="IPR001750">
    <property type="entry name" value="ND/Mrp_TM"/>
</dbReference>
<proteinExistence type="inferred from homology"/>
<dbReference type="GO" id="GO:0006120">
    <property type="term" value="P:mitochondrial electron transport, NADH to ubiquinone"/>
    <property type="evidence" value="ECO:0007669"/>
    <property type="project" value="TreeGrafter"/>
</dbReference>
<keyword evidence="11 18" id="KW-1133">Transmembrane helix</keyword>
<dbReference type="EC" id="7.1.1.2" evidence="3"/>
<accession>B3DFG8</accession>
<evidence type="ECO:0000256" key="19">
    <source>
        <dbReference type="SAM" id="SignalP"/>
    </source>
</evidence>
<feature type="transmembrane region" description="Helical" evidence="18">
    <location>
        <begin position="115"/>
        <end position="138"/>
    </location>
</feature>
<protein>
    <recommendedName>
        <fullName evidence="4">NADH-ubiquinone oxidoreductase chain 2</fullName>
        <ecNumber evidence="3">7.1.1.2</ecNumber>
    </recommendedName>
    <alternativeName>
        <fullName evidence="16">NADH dehydrogenase subunit 2</fullName>
    </alternativeName>
</protein>
<keyword evidence="19" id="KW-0732">Signal</keyword>
<feature type="transmembrane region" description="Helical" evidence="18">
    <location>
        <begin position="85"/>
        <end position="108"/>
    </location>
</feature>
<dbReference type="GO" id="GO:0008137">
    <property type="term" value="F:NADH dehydrogenase (ubiquinone) activity"/>
    <property type="evidence" value="ECO:0007669"/>
    <property type="project" value="UniProtKB-EC"/>
</dbReference>
<feature type="domain" description="NADH:quinone oxidoreductase/Mrp antiporter transmembrane" evidence="20">
    <location>
        <begin position="22"/>
        <end position="209"/>
    </location>
</feature>
<evidence type="ECO:0000256" key="10">
    <source>
        <dbReference type="ARBA" id="ARBA00022982"/>
    </source>
</evidence>
<keyword evidence="12" id="KW-0520">NAD</keyword>
<evidence type="ECO:0000256" key="7">
    <source>
        <dbReference type="ARBA" id="ARBA00022692"/>
    </source>
</evidence>
<keyword evidence="8" id="KW-0999">Mitochondrion inner membrane</keyword>
<feature type="chain" id="PRO_5002785760" description="NADH-ubiquinone oxidoreductase chain 2" evidence="19">
    <location>
        <begin position="20"/>
        <end position="308"/>
    </location>
</feature>
<feature type="transmembrane region" description="Helical" evidence="18">
    <location>
        <begin position="254"/>
        <end position="279"/>
    </location>
</feature>
<evidence type="ECO:0000256" key="13">
    <source>
        <dbReference type="ARBA" id="ARBA00023075"/>
    </source>
</evidence>